<reference evidence="8 9" key="1">
    <citation type="journal article" date="2019" name="Nat. Plants">
        <title>Genome sequencing of Musa balbisiana reveals subgenome evolution and function divergence in polyploid bananas.</title>
        <authorList>
            <person name="Yao X."/>
        </authorList>
    </citation>
    <scope>NUCLEOTIDE SEQUENCE [LARGE SCALE GENOMIC DNA]</scope>
    <source>
        <strain evidence="9">cv. DH-PKW</strain>
        <tissue evidence="8">Leaves</tissue>
    </source>
</reference>
<dbReference type="CDD" id="cd11443">
    <property type="entry name" value="bHLH_AtAMS_like"/>
    <property type="match status" value="1"/>
</dbReference>
<proteinExistence type="inferred from homology"/>
<dbReference type="CDD" id="cd04873">
    <property type="entry name" value="ACT_UUR-ACR-like"/>
    <property type="match status" value="1"/>
</dbReference>
<dbReference type="GO" id="GO:0005634">
    <property type="term" value="C:nucleus"/>
    <property type="evidence" value="ECO:0007669"/>
    <property type="project" value="UniProtKB-SubCell"/>
</dbReference>
<dbReference type="InterPro" id="IPR051358">
    <property type="entry name" value="TF_AMS/ICE1/BHLH6-like"/>
</dbReference>
<evidence type="ECO:0000256" key="3">
    <source>
        <dbReference type="ARBA" id="ARBA00023015"/>
    </source>
</evidence>
<dbReference type="Gene3D" id="4.10.280.10">
    <property type="entry name" value="Helix-loop-helix DNA-binding domain"/>
    <property type="match status" value="1"/>
</dbReference>
<evidence type="ECO:0000259" key="7">
    <source>
        <dbReference type="PROSITE" id="PS50888"/>
    </source>
</evidence>
<evidence type="ECO:0000256" key="5">
    <source>
        <dbReference type="ARBA" id="ARBA00023242"/>
    </source>
</evidence>
<protein>
    <recommendedName>
        <fullName evidence="7">BHLH domain-containing protein</fullName>
    </recommendedName>
</protein>
<dbReference type="EMBL" id="PYDT01000007">
    <property type="protein sequence ID" value="THU55645.1"/>
    <property type="molecule type" value="Genomic_DNA"/>
</dbReference>
<dbReference type="AlphaFoldDB" id="A0A4S8J2W3"/>
<dbReference type="Pfam" id="PF00010">
    <property type="entry name" value="HLH"/>
    <property type="match status" value="1"/>
</dbReference>
<evidence type="ECO:0000256" key="2">
    <source>
        <dbReference type="ARBA" id="ARBA00005510"/>
    </source>
</evidence>
<dbReference type="InterPro" id="IPR036638">
    <property type="entry name" value="HLH_DNA-bd_sf"/>
</dbReference>
<name>A0A4S8J2W3_MUSBA</name>
<dbReference type="InterPro" id="IPR011598">
    <property type="entry name" value="bHLH_dom"/>
</dbReference>
<dbReference type="PROSITE" id="PS50888">
    <property type="entry name" value="BHLH"/>
    <property type="match status" value="1"/>
</dbReference>
<evidence type="ECO:0000313" key="9">
    <source>
        <dbReference type="Proteomes" id="UP000317650"/>
    </source>
</evidence>
<feature type="domain" description="BHLH" evidence="7">
    <location>
        <begin position="371"/>
        <end position="435"/>
    </location>
</feature>
<feature type="compositionally biased region" description="Basic and acidic residues" evidence="6">
    <location>
        <begin position="335"/>
        <end position="345"/>
    </location>
</feature>
<organism evidence="8 9">
    <name type="scientific">Musa balbisiana</name>
    <name type="common">Banana</name>
    <dbReference type="NCBI Taxonomy" id="52838"/>
    <lineage>
        <taxon>Eukaryota</taxon>
        <taxon>Viridiplantae</taxon>
        <taxon>Streptophyta</taxon>
        <taxon>Embryophyta</taxon>
        <taxon>Tracheophyta</taxon>
        <taxon>Spermatophyta</taxon>
        <taxon>Magnoliopsida</taxon>
        <taxon>Liliopsida</taxon>
        <taxon>Zingiberales</taxon>
        <taxon>Musaceae</taxon>
        <taxon>Musa</taxon>
    </lineage>
</organism>
<gene>
    <name evidence="8" type="ORF">C4D60_Mb11t08750</name>
</gene>
<evidence type="ECO:0000256" key="1">
    <source>
        <dbReference type="ARBA" id="ARBA00004123"/>
    </source>
</evidence>
<dbReference type="Pfam" id="PF22754">
    <property type="entry name" value="bHLH-TF_ACT-like_plant"/>
    <property type="match status" value="1"/>
</dbReference>
<evidence type="ECO:0000313" key="8">
    <source>
        <dbReference type="EMBL" id="THU55645.1"/>
    </source>
</evidence>
<keyword evidence="3" id="KW-0805">Transcription regulation</keyword>
<keyword evidence="5" id="KW-0539">Nucleus</keyword>
<comment type="caution">
    <text evidence="8">The sequence shown here is derived from an EMBL/GenBank/DDBJ whole genome shotgun (WGS) entry which is preliminary data.</text>
</comment>
<dbReference type="GO" id="GO:0046983">
    <property type="term" value="F:protein dimerization activity"/>
    <property type="evidence" value="ECO:0007669"/>
    <property type="project" value="InterPro"/>
</dbReference>
<dbReference type="GO" id="GO:0043565">
    <property type="term" value="F:sequence-specific DNA binding"/>
    <property type="evidence" value="ECO:0007669"/>
    <property type="project" value="TreeGrafter"/>
</dbReference>
<dbReference type="SUPFAM" id="SSF47459">
    <property type="entry name" value="HLH, helix-loop-helix DNA-binding domain"/>
    <property type="match status" value="1"/>
</dbReference>
<sequence length="578" mass="61841">MRSGECRAAMMSRINSALWTEDGGDEGDAALWSRANASSSKGGGMGASKEDELGLTSFKSLLEDDWYAALAASCPGQCAAATHPFEAFLAQQDLKDVAFLSNPSPHEALLPPSVENLDQSQPFFPSKAAFSSLLNAANPLDAGHGLGSDIPGFLPAAQASNFPVVMNRKGDGPVAAMLGVVGIGTYGQLGRPELHSGSQLFGGRLPPPAENCSSSSSDAAMFPLTFDNFEDSPFLNRAKELRPLEMFPTVGAPPTLFQKRAAAALQQNSAVAAEKGGILGPWALKGSFQGSSSTAVLEGENERKRKGNEEDDVDDDGIYGSGLNYDSGDGSGENAKGEENAKNEADGGGGNNSNADLMVTGGGIDKGKKKCFPAKNLMAERRRRKKLNDRLYMLRSVVPKISKVRIICFRFFQISTFQMDRASILGDAVEYLKELLQRINDLQNELESTPSSSSLPTMTTTSLHTTIPTFSALPCHMKDELCPSSLQSPNSQSARVEVRAREGRAVNIHMFCARRPGLLLSAMRALDDLGLDIQQAVISCFNGFALDIFRAEQCKEPGVLPEDIKTVLLHSLGFQSTM</sequence>
<dbReference type="InterPro" id="IPR054502">
    <property type="entry name" value="bHLH-TF_ACT-like_plant"/>
</dbReference>
<keyword evidence="4" id="KW-0804">Transcription</keyword>
<dbReference type="PANTHER" id="PTHR31945">
    <property type="entry name" value="TRANSCRIPTION FACTOR SCREAM2-RELATED"/>
    <property type="match status" value="1"/>
</dbReference>
<keyword evidence="9" id="KW-1185">Reference proteome</keyword>
<dbReference type="GO" id="GO:0003700">
    <property type="term" value="F:DNA-binding transcription factor activity"/>
    <property type="evidence" value="ECO:0007669"/>
    <property type="project" value="TreeGrafter"/>
</dbReference>
<dbReference type="Proteomes" id="UP000317650">
    <property type="component" value="Chromosome 11"/>
</dbReference>
<feature type="region of interest" description="Disordered" evidence="6">
    <location>
        <begin position="293"/>
        <end position="361"/>
    </location>
</feature>
<accession>A0A4S8J2W3</accession>
<evidence type="ECO:0000256" key="4">
    <source>
        <dbReference type="ARBA" id="ARBA00023163"/>
    </source>
</evidence>
<dbReference type="PANTHER" id="PTHR31945:SF143">
    <property type="entry name" value="HELIX-LOOP-HELIX DNA-BINDING DOMAIN CONTAINING PROTEIN, EXPRESSED"/>
    <property type="match status" value="1"/>
</dbReference>
<comment type="similarity">
    <text evidence="2">Belongs to the bHLH protein family.</text>
</comment>
<comment type="subcellular location">
    <subcellularLocation>
        <location evidence="1">Nucleus</location>
    </subcellularLocation>
</comment>
<evidence type="ECO:0000256" key="6">
    <source>
        <dbReference type="SAM" id="MobiDB-lite"/>
    </source>
</evidence>
<dbReference type="SMART" id="SM00353">
    <property type="entry name" value="HLH"/>
    <property type="match status" value="1"/>
</dbReference>
<dbReference type="STRING" id="52838.A0A4S8J2W3"/>